<evidence type="ECO:0000313" key="10">
    <source>
        <dbReference type="Proteomes" id="UP001146670"/>
    </source>
</evidence>
<dbReference type="InterPro" id="IPR036095">
    <property type="entry name" value="PTS_EIIB-like_sf"/>
</dbReference>
<evidence type="ECO:0000256" key="5">
    <source>
        <dbReference type="ARBA" id="ARBA00022683"/>
    </source>
</evidence>
<dbReference type="AlphaFoldDB" id="A0A9X3JG23"/>
<dbReference type="PANTHER" id="PTHR34581">
    <property type="entry name" value="PTS SYSTEM N,N'-DIACETYLCHITOBIOSE-SPECIFIC EIIB COMPONENT"/>
    <property type="match status" value="1"/>
</dbReference>
<keyword evidence="6" id="KW-0418">Kinase</keyword>
<dbReference type="GO" id="GO:0009401">
    <property type="term" value="P:phosphoenolpyruvate-dependent sugar phosphotransferase system"/>
    <property type="evidence" value="ECO:0007669"/>
    <property type="project" value="UniProtKB-KW"/>
</dbReference>
<keyword evidence="10" id="KW-1185">Reference proteome</keyword>
<keyword evidence="3" id="KW-0762">Sugar transport</keyword>
<keyword evidence="1" id="KW-0813">Transport</keyword>
<dbReference type="InterPro" id="IPR003501">
    <property type="entry name" value="PTS_EIIB_2/3"/>
</dbReference>
<dbReference type="Gene3D" id="3.40.50.2300">
    <property type="match status" value="1"/>
</dbReference>
<dbReference type="EMBL" id="JAPRFR010000001">
    <property type="protein sequence ID" value="MCZ0725880.1"/>
    <property type="molecule type" value="Genomic_DNA"/>
</dbReference>
<dbReference type="SUPFAM" id="SSF52794">
    <property type="entry name" value="PTS system IIB component-like"/>
    <property type="match status" value="1"/>
</dbReference>
<protein>
    <submittedName>
        <fullName evidence="9">PTS cellobiose transporter subunit IIB</fullName>
    </submittedName>
</protein>
<reference evidence="9" key="1">
    <citation type="submission" date="2022-12" db="EMBL/GenBank/DDBJ databases">
        <title>Description and comparative metabolic analysis of Aerococcus sp. nov., isolated from the feces of a pig.</title>
        <authorList>
            <person name="Chang Y.-H."/>
        </authorList>
    </citation>
    <scope>NUCLEOTIDE SEQUENCE</scope>
    <source>
        <strain evidence="9">YH-aer222</strain>
    </source>
</reference>
<comment type="caution">
    <text evidence="9">The sequence shown here is derived from an EMBL/GenBank/DDBJ whole genome shotgun (WGS) entry which is preliminary data.</text>
</comment>
<dbReference type="Proteomes" id="UP001146670">
    <property type="component" value="Unassembled WGS sequence"/>
</dbReference>
<evidence type="ECO:0000256" key="4">
    <source>
        <dbReference type="ARBA" id="ARBA00022679"/>
    </source>
</evidence>
<evidence type="ECO:0000259" key="8">
    <source>
        <dbReference type="PROSITE" id="PS51100"/>
    </source>
</evidence>
<dbReference type="GO" id="GO:0016301">
    <property type="term" value="F:kinase activity"/>
    <property type="evidence" value="ECO:0007669"/>
    <property type="project" value="UniProtKB-KW"/>
</dbReference>
<name>A0A9X3JG23_9LACT</name>
<dbReference type="InterPro" id="IPR013012">
    <property type="entry name" value="PTS_EIIB_3"/>
</dbReference>
<evidence type="ECO:0000313" key="9">
    <source>
        <dbReference type="EMBL" id="MCZ0725880.1"/>
    </source>
</evidence>
<keyword evidence="4" id="KW-0808">Transferase</keyword>
<dbReference type="Pfam" id="PF02302">
    <property type="entry name" value="PTS_IIB"/>
    <property type="match status" value="1"/>
</dbReference>
<sequence>MKKGLIICNAGMSSSMIAQKVTKFFEGRDLPIEIEATTVTKGKEIIEKDQYDLYLLSPQVKMASEGLTKAAEAKNKPLINIEPDAYLPTEESTVKLAMQIFPIFKEDLKKEKAEKEGK</sequence>
<dbReference type="GO" id="GO:0008982">
    <property type="term" value="F:protein-N(PI)-phosphohistidine-sugar phosphotransferase activity"/>
    <property type="evidence" value="ECO:0007669"/>
    <property type="project" value="InterPro"/>
</dbReference>
<dbReference type="NCBIfam" id="NF007155">
    <property type="entry name" value="PRK09590.1"/>
    <property type="match status" value="1"/>
</dbReference>
<evidence type="ECO:0000256" key="2">
    <source>
        <dbReference type="ARBA" id="ARBA00022553"/>
    </source>
</evidence>
<evidence type="ECO:0000256" key="1">
    <source>
        <dbReference type="ARBA" id="ARBA00022448"/>
    </source>
</evidence>
<dbReference type="RefSeq" id="WP_268752776.1">
    <property type="nucleotide sequence ID" value="NZ_JAPRFR010000001.1"/>
</dbReference>
<keyword evidence="2" id="KW-0597">Phosphoprotein</keyword>
<dbReference type="InterPro" id="IPR051819">
    <property type="entry name" value="PTS_sugar-specific_EIIB"/>
</dbReference>
<evidence type="ECO:0000256" key="6">
    <source>
        <dbReference type="ARBA" id="ARBA00022777"/>
    </source>
</evidence>
<dbReference type="PROSITE" id="PS51100">
    <property type="entry name" value="PTS_EIIB_TYPE_3"/>
    <property type="match status" value="1"/>
</dbReference>
<proteinExistence type="predicted"/>
<feature type="domain" description="PTS EIIB type-3" evidence="8">
    <location>
        <begin position="1"/>
        <end position="107"/>
    </location>
</feature>
<accession>A0A9X3JG23</accession>
<dbReference type="PANTHER" id="PTHR34581:SF2">
    <property type="entry name" value="PTS SYSTEM N,N'-DIACETYLCHITOBIOSE-SPECIFIC EIIB COMPONENT"/>
    <property type="match status" value="1"/>
</dbReference>
<organism evidence="9 10">
    <name type="scientific">Aerococcus kribbianus</name>
    <dbReference type="NCBI Taxonomy" id="2999064"/>
    <lineage>
        <taxon>Bacteria</taxon>
        <taxon>Bacillati</taxon>
        <taxon>Bacillota</taxon>
        <taxon>Bacilli</taxon>
        <taxon>Lactobacillales</taxon>
        <taxon>Aerococcaceae</taxon>
        <taxon>Aerococcus</taxon>
    </lineage>
</organism>
<gene>
    <name evidence="9" type="ORF">OW157_04760</name>
</gene>
<evidence type="ECO:0000256" key="7">
    <source>
        <dbReference type="PROSITE-ProRule" id="PRU00423"/>
    </source>
</evidence>
<keyword evidence="5" id="KW-0598">Phosphotransferase system</keyword>
<feature type="modified residue" description="Phosphocysteine; by EIIA" evidence="7">
    <location>
        <position position="8"/>
    </location>
</feature>
<evidence type="ECO:0000256" key="3">
    <source>
        <dbReference type="ARBA" id="ARBA00022597"/>
    </source>
</evidence>